<dbReference type="Pfam" id="PF13021">
    <property type="entry name" value="DUF3885"/>
    <property type="match status" value="1"/>
</dbReference>
<dbReference type="PATRIC" id="fig|1629550.3.peg.493"/>
<evidence type="ECO:0000259" key="1">
    <source>
        <dbReference type="Pfam" id="PF13021"/>
    </source>
</evidence>
<dbReference type="EMBL" id="LBBT01000117">
    <property type="protein sequence ID" value="KKY02085.1"/>
    <property type="molecule type" value="Genomic_DNA"/>
</dbReference>
<comment type="caution">
    <text evidence="2">The sequence shown here is derived from an EMBL/GenBank/DDBJ whole genome shotgun (WGS) entry which is preliminary data.</text>
</comment>
<dbReference type="AlphaFoldDB" id="A0A0M3DHL4"/>
<gene>
    <name evidence="2" type="ORF">VN21_05075</name>
</gene>
<dbReference type="RefSeq" id="WP_046822344.1">
    <property type="nucleotide sequence ID" value="NZ_LBBT01000117.1"/>
</dbReference>
<proteinExistence type="predicted"/>
<organism evidence="2 3">
    <name type="scientific">Paraclostridium benzoelyticum</name>
    <dbReference type="NCBI Taxonomy" id="1629550"/>
    <lineage>
        <taxon>Bacteria</taxon>
        <taxon>Bacillati</taxon>
        <taxon>Bacillota</taxon>
        <taxon>Clostridia</taxon>
        <taxon>Peptostreptococcales</taxon>
        <taxon>Peptostreptococcaceae</taxon>
        <taxon>Paraclostridium</taxon>
    </lineage>
</organism>
<reference evidence="2 3" key="1">
    <citation type="submission" date="2015-04" db="EMBL/GenBank/DDBJ databases">
        <title>Microcin producing Clostridium sp. JC272T.</title>
        <authorList>
            <person name="Jyothsna T."/>
            <person name="Sasikala C."/>
            <person name="Ramana C."/>
        </authorList>
    </citation>
    <scope>NUCLEOTIDE SEQUENCE [LARGE SCALE GENOMIC DNA]</scope>
    <source>
        <strain evidence="2 3">JC272</strain>
    </source>
</reference>
<dbReference type="OrthoDB" id="72213at2"/>
<feature type="domain" description="DUF3885" evidence="1">
    <location>
        <begin position="6"/>
        <end position="216"/>
    </location>
</feature>
<evidence type="ECO:0000313" key="2">
    <source>
        <dbReference type="EMBL" id="KKY02085.1"/>
    </source>
</evidence>
<protein>
    <recommendedName>
        <fullName evidence="1">DUF3885 domain-containing protein</fullName>
    </recommendedName>
</protein>
<dbReference type="Proteomes" id="UP000034407">
    <property type="component" value="Unassembled WGS sequence"/>
</dbReference>
<name>A0A0M3DHL4_9FIRM</name>
<evidence type="ECO:0000313" key="3">
    <source>
        <dbReference type="Proteomes" id="UP000034407"/>
    </source>
</evidence>
<keyword evidence="3" id="KW-1185">Reference proteome</keyword>
<accession>A0A0M3DHL4</accession>
<sequence>MSELKKYIVNKYENLKLYQPFCRVNKNVLELDLKNNIEESILEDNKALERVYIRALHIFKNLFNDNDDILFVINKYDEYQWEIIQNEDGEYARKDLYCEPTYTQSNLRINQYMLNKRILKNLNCIVTDLGESNEVGIKKVHNFYTSCKVKDIRYKKLIRELIEEEVVNSLKGMADYYIVHKEKGYVYHLCNDEWVDLACKHDGDFEFFKEKYSKYMFKTEN</sequence>
<dbReference type="InterPro" id="IPR024976">
    <property type="entry name" value="DUF3885"/>
</dbReference>